<proteinExistence type="predicted"/>
<dbReference type="Proteomes" id="UP001396334">
    <property type="component" value="Unassembled WGS sequence"/>
</dbReference>
<dbReference type="EMBL" id="JBBPBN010000016">
    <property type="protein sequence ID" value="KAK9020938.1"/>
    <property type="molecule type" value="Genomic_DNA"/>
</dbReference>
<evidence type="ECO:0000313" key="3">
    <source>
        <dbReference type="EMBL" id="KAK9020938.1"/>
    </source>
</evidence>
<protein>
    <submittedName>
        <fullName evidence="3">Uncharacterized protein</fullName>
    </submittedName>
</protein>
<evidence type="ECO:0000259" key="1">
    <source>
        <dbReference type="Pfam" id="PF13456"/>
    </source>
</evidence>
<dbReference type="Pfam" id="PF13456">
    <property type="entry name" value="RVT_3"/>
    <property type="match status" value="1"/>
</dbReference>
<gene>
    <name evidence="3" type="ORF">V6N11_010950</name>
</gene>
<dbReference type="PANTHER" id="PTHR47723">
    <property type="entry name" value="OS05G0353850 PROTEIN"/>
    <property type="match status" value="1"/>
</dbReference>
<dbReference type="InterPro" id="IPR053151">
    <property type="entry name" value="RNase_H-like"/>
</dbReference>
<comment type="caution">
    <text evidence="3">The sequence shown here is derived from an EMBL/GenBank/DDBJ whole genome shotgun (WGS) entry which is preliminary data.</text>
</comment>
<dbReference type="PANTHER" id="PTHR47723:SF19">
    <property type="entry name" value="POLYNUCLEOTIDYL TRANSFERASE, RIBONUCLEASE H-LIKE SUPERFAMILY PROTEIN"/>
    <property type="match status" value="1"/>
</dbReference>
<dbReference type="InterPro" id="IPR002156">
    <property type="entry name" value="RNaseH_domain"/>
</dbReference>
<dbReference type="InterPro" id="IPR044730">
    <property type="entry name" value="RNase_H-like_dom_plant"/>
</dbReference>
<dbReference type="Gene3D" id="3.30.420.10">
    <property type="entry name" value="Ribonuclease H-like superfamily/Ribonuclease H"/>
    <property type="match status" value="1"/>
</dbReference>
<sequence length="419" mass="47609">MVHHSCCTPLWRAVSKAWPTLRNNIACSVGDGATVDFFDDVWIPSLGPLRSHVLDNSQDLTGLSFSDFMDGNGNWDLNLLLSKFPHSIASHIIAIKCPDVTDIADKPYWRLSNSQSFSIRSAYESLACSTWDNIKSSCWKGFWSLPVPQRLRLFIWLSYKERLMTNVERCRRSFGQSLVCLCCHTHAETIVHVLRDCYLAHAVWSNLIPPNCNVDFFHSHFQVWLYSNLTVNHIHPTFDLKWSTLFASTLWKIWCMRNNWVFNGFPLSTDSILHKSVTWARYYTDSWMLKERVSPGNALPPHAHWERLDEGWVCLNTDGTVSSSTGYGSIGGIFRTHDGSWLLGFNKSVGVTQSFQSELWTIFYGLQIARDNGFVHLLIQTDCLEVVTRLNAPSAGSDVNALVRAIVRLQSAGETTIVR</sequence>
<dbReference type="Pfam" id="PF13966">
    <property type="entry name" value="zf-RVT"/>
    <property type="match status" value="1"/>
</dbReference>
<evidence type="ECO:0000313" key="4">
    <source>
        <dbReference type="Proteomes" id="UP001396334"/>
    </source>
</evidence>
<dbReference type="CDD" id="cd06222">
    <property type="entry name" value="RNase_H_like"/>
    <property type="match status" value="1"/>
</dbReference>
<dbReference type="InterPro" id="IPR036397">
    <property type="entry name" value="RNaseH_sf"/>
</dbReference>
<keyword evidence="4" id="KW-1185">Reference proteome</keyword>
<reference evidence="3 4" key="1">
    <citation type="journal article" date="2024" name="G3 (Bethesda)">
        <title>Genome assembly of Hibiscus sabdariffa L. provides insights into metabolisms of medicinal natural products.</title>
        <authorList>
            <person name="Kim T."/>
        </authorList>
    </citation>
    <scope>NUCLEOTIDE SEQUENCE [LARGE SCALE GENOMIC DNA]</scope>
    <source>
        <strain evidence="3">TK-2024</strain>
        <tissue evidence="3">Old leaves</tissue>
    </source>
</reference>
<name>A0ABR2S6Z7_9ROSI</name>
<accession>A0ABR2S6Z7</accession>
<dbReference type="InterPro" id="IPR012337">
    <property type="entry name" value="RNaseH-like_sf"/>
</dbReference>
<feature type="domain" description="RNase H type-1" evidence="1">
    <location>
        <begin position="316"/>
        <end position="412"/>
    </location>
</feature>
<evidence type="ECO:0000259" key="2">
    <source>
        <dbReference type="Pfam" id="PF13966"/>
    </source>
</evidence>
<feature type="domain" description="Reverse transcriptase zinc-binding" evidence="2">
    <location>
        <begin position="117"/>
        <end position="204"/>
    </location>
</feature>
<dbReference type="SUPFAM" id="SSF53098">
    <property type="entry name" value="Ribonuclease H-like"/>
    <property type="match status" value="1"/>
</dbReference>
<dbReference type="InterPro" id="IPR026960">
    <property type="entry name" value="RVT-Znf"/>
</dbReference>
<organism evidence="3 4">
    <name type="scientific">Hibiscus sabdariffa</name>
    <name type="common">roselle</name>
    <dbReference type="NCBI Taxonomy" id="183260"/>
    <lineage>
        <taxon>Eukaryota</taxon>
        <taxon>Viridiplantae</taxon>
        <taxon>Streptophyta</taxon>
        <taxon>Embryophyta</taxon>
        <taxon>Tracheophyta</taxon>
        <taxon>Spermatophyta</taxon>
        <taxon>Magnoliopsida</taxon>
        <taxon>eudicotyledons</taxon>
        <taxon>Gunneridae</taxon>
        <taxon>Pentapetalae</taxon>
        <taxon>rosids</taxon>
        <taxon>malvids</taxon>
        <taxon>Malvales</taxon>
        <taxon>Malvaceae</taxon>
        <taxon>Malvoideae</taxon>
        <taxon>Hibiscus</taxon>
    </lineage>
</organism>